<evidence type="ECO:0000313" key="2">
    <source>
        <dbReference type="Proteomes" id="UP000640489"/>
    </source>
</evidence>
<evidence type="ECO:0000313" key="1">
    <source>
        <dbReference type="EMBL" id="MBF4764689.1"/>
    </source>
</evidence>
<organism evidence="1 2">
    <name type="scientific">Nocardioides islandensis</name>
    <dbReference type="NCBI Taxonomy" id="433663"/>
    <lineage>
        <taxon>Bacteria</taxon>
        <taxon>Bacillati</taxon>
        <taxon>Actinomycetota</taxon>
        <taxon>Actinomycetes</taxon>
        <taxon>Propionibacteriales</taxon>
        <taxon>Nocardioidaceae</taxon>
        <taxon>Nocardioides</taxon>
    </lineage>
</organism>
<dbReference type="Proteomes" id="UP000640489">
    <property type="component" value="Unassembled WGS sequence"/>
</dbReference>
<gene>
    <name evidence="1" type="ORF">ISU07_16275</name>
</gene>
<comment type="caution">
    <text evidence="1">The sequence shown here is derived from an EMBL/GenBank/DDBJ whole genome shotgun (WGS) entry which is preliminary data.</text>
</comment>
<proteinExistence type="predicted"/>
<dbReference type="AlphaFoldDB" id="A0A930VBX0"/>
<dbReference type="EMBL" id="JADKPN010000010">
    <property type="protein sequence ID" value="MBF4764689.1"/>
    <property type="molecule type" value="Genomic_DNA"/>
</dbReference>
<reference evidence="1" key="1">
    <citation type="submission" date="2020-11" db="EMBL/GenBank/DDBJ databases">
        <title>Nocardioides sp. nov., isolated from Soil of Cynanchum wilfordii Hemsley rhizosphere.</title>
        <authorList>
            <person name="Lee J.-S."/>
            <person name="Suh M.K."/>
            <person name="Kim J.-S."/>
        </authorList>
    </citation>
    <scope>NUCLEOTIDE SEQUENCE</scope>
    <source>
        <strain evidence="1">KCTC 19275</strain>
    </source>
</reference>
<sequence>MRLIDELNVLHSSYVTAINGAVEQNDLVRAEQLAHAYDEEAIQLIATREGKTHLLPITRPATVETPLRRWVSRLRAGLAA</sequence>
<name>A0A930VBX0_9ACTN</name>
<accession>A0A930VBX0</accession>
<keyword evidence="2" id="KW-1185">Reference proteome</keyword>
<protein>
    <submittedName>
        <fullName evidence="1">Uncharacterized protein</fullName>
    </submittedName>
</protein>
<dbReference type="RefSeq" id="WP_194707871.1">
    <property type="nucleotide sequence ID" value="NZ_JADKPN010000010.1"/>
</dbReference>